<dbReference type="GO" id="GO:0005576">
    <property type="term" value="C:extracellular region"/>
    <property type="evidence" value="ECO:0007669"/>
    <property type="project" value="TreeGrafter"/>
</dbReference>
<reference evidence="9 10" key="1">
    <citation type="journal article" date="2009" name="Genome Res.">
        <title>Comparative genomics of protoploid Saccharomycetaceae.</title>
        <authorList>
            <consortium name="The Genolevures Consortium"/>
            <person name="Souciet J.-L."/>
            <person name="Dujon B."/>
            <person name="Gaillardin C."/>
            <person name="Johnston M."/>
            <person name="Baret P.V."/>
            <person name="Cliften P."/>
            <person name="Sherman D.J."/>
            <person name="Weissenbach J."/>
            <person name="Westhof E."/>
            <person name="Wincker P."/>
            <person name="Jubin C."/>
            <person name="Poulain J."/>
            <person name="Barbe V."/>
            <person name="Segurens B."/>
            <person name="Artiguenave F."/>
            <person name="Anthouard V."/>
            <person name="Vacherie B."/>
            <person name="Val M.-E."/>
            <person name="Fulton R.S."/>
            <person name="Minx P."/>
            <person name="Wilson R."/>
            <person name="Durrens P."/>
            <person name="Jean G."/>
            <person name="Marck C."/>
            <person name="Martin T."/>
            <person name="Nikolski M."/>
            <person name="Rolland T."/>
            <person name="Seret M.-L."/>
            <person name="Casaregola S."/>
            <person name="Despons L."/>
            <person name="Fairhead C."/>
            <person name="Fischer G."/>
            <person name="Lafontaine I."/>
            <person name="Leh V."/>
            <person name="Lemaire M."/>
            <person name="de Montigny J."/>
            <person name="Neuveglise C."/>
            <person name="Thierry A."/>
            <person name="Blanc-Lenfle I."/>
            <person name="Bleykasten C."/>
            <person name="Diffels J."/>
            <person name="Fritsch E."/>
            <person name="Frangeul L."/>
            <person name="Goeffon A."/>
            <person name="Jauniaux N."/>
            <person name="Kachouri-Lafond R."/>
            <person name="Payen C."/>
            <person name="Potier S."/>
            <person name="Pribylova L."/>
            <person name="Ozanne C."/>
            <person name="Richard G.-F."/>
            <person name="Sacerdot C."/>
            <person name="Straub M.-L."/>
            <person name="Talla E."/>
        </authorList>
    </citation>
    <scope>NUCLEOTIDE SEQUENCE [LARGE SCALE GENOMIC DNA]</scope>
    <source>
        <strain evidence="9 10">ATCC 2623 / CBS 732 / BCRC 21506 / NBRC 1130 / NCYC 568 / NRRL Y-229</strain>
    </source>
</reference>
<dbReference type="KEGG" id="zro:ZYRO0G15884g"/>
<keyword evidence="4" id="KW-0961">Cell wall biogenesis/degradation</keyword>
<proteinExistence type="inferred from homology"/>
<dbReference type="Pfam" id="PF00150">
    <property type="entry name" value="Cellulase"/>
    <property type="match status" value="1"/>
</dbReference>
<dbReference type="GO" id="GO:0009251">
    <property type="term" value="P:glucan catabolic process"/>
    <property type="evidence" value="ECO:0007669"/>
    <property type="project" value="TreeGrafter"/>
</dbReference>
<feature type="domain" description="Glycoside hydrolase family 5" evidence="8">
    <location>
        <begin position="108"/>
        <end position="367"/>
    </location>
</feature>
<evidence type="ECO:0000256" key="6">
    <source>
        <dbReference type="SAM" id="MobiDB-lite"/>
    </source>
</evidence>
<dbReference type="GO" id="GO:0071555">
    <property type="term" value="P:cell wall organization"/>
    <property type="evidence" value="ECO:0007669"/>
    <property type="project" value="UniProtKB-KW"/>
</dbReference>
<comment type="similarity">
    <text evidence="1 5">Belongs to the glycosyl hydrolase 5 (cellulase A) family.</text>
</comment>
<evidence type="ECO:0000313" key="10">
    <source>
        <dbReference type="Proteomes" id="UP000008536"/>
    </source>
</evidence>
<dbReference type="InterPro" id="IPR001547">
    <property type="entry name" value="Glyco_hydro_5"/>
</dbReference>
<evidence type="ECO:0000256" key="3">
    <source>
        <dbReference type="ARBA" id="ARBA00023295"/>
    </source>
</evidence>
<feature type="compositionally biased region" description="Polar residues" evidence="6">
    <location>
        <begin position="481"/>
        <end position="501"/>
    </location>
</feature>
<accession>C5E0V4</accession>
<dbReference type="GO" id="GO:0009986">
    <property type="term" value="C:cell surface"/>
    <property type="evidence" value="ECO:0007669"/>
    <property type="project" value="TreeGrafter"/>
</dbReference>
<keyword evidence="7" id="KW-0732">Signal</keyword>
<keyword evidence="10" id="KW-1185">Reference proteome</keyword>
<dbReference type="SUPFAM" id="SSF51445">
    <property type="entry name" value="(Trans)glycosidases"/>
    <property type="match status" value="1"/>
</dbReference>
<dbReference type="FunCoup" id="C5E0V4">
    <property type="interactions" value="55"/>
</dbReference>
<dbReference type="GO" id="GO:0004338">
    <property type="term" value="F:glucan exo-1,3-beta-glucosidase activity"/>
    <property type="evidence" value="ECO:0007669"/>
    <property type="project" value="TreeGrafter"/>
</dbReference>
<evidence type="ECO:0000256" key="1">
    <source>
        <dbReference type="ARBA" id="ARBA00005641"/>
    </source>
</evidence>
<evidence type="ECO:0000259" key="8">
    <source>
        <dbReference type="Pfam" id="PF00150"/>
    </source>
</evidence>
<evidence type="ECO:0000256" key="5">
    <source>
        <dbReference type="RuleBase" id="RU361153"/>
    </source>
</evidence>
<feature type="chain" id="PRO_5002950694" evidence="7">
    <location>
        <begin position="22"/>
        <end position="530"/>
    </location>
</feature>
<name>C5E0V4_ZYGRC</name>
<dbReference type="InParanoid" id="C5E0V4"/>
<dbReference type="AlphaFoldDB" id="C5E0V4"/>
<dbReference type="Proteomes" id="UP000008536">
    <property type="component" value="Chromosome G"/>
</dbReference>
<organism evidence="9 10">
    <name type="scientific">Zygosaccharomyces rouxii (strain ATCC 2623 / CBS 732 / NBRC 1130 / NCYC 568 / NRRL Y-229)</name>
    <dbReference type="NCBI Taxonomy" id="559307"/>
    <lineage>
        <taxon>Eukaryota</taxon>
        <taxon>Fungi</taxon>
        <taxon>Dikarya</taxon>
        <taxon>Ascomycota</taxon>
        <taxon>Saccharomycotina</taxon>
        <taxon>Saccharomycetes</taxon>
        <taxon>Saccharomycetales</taxon>
        <taxon>Saccharomycetaceae</taxon>
        <taxon>Zygosaccharomyces</taxon>
    </lineage>
</organism>
<keyword evidence="3 5" id="KW-0326">Glycosidase</keyword>
<feature type="signal peptide" evidence="7">
    <location>
        <begin position="1"/>
        <end position="21"/>
    </location>
</feature>
<feature type="region of interest" description="Disordered" evidence="6">
    <location>
        <begin position="481"/>
        <end position="505"/>
    </location>
</feature>
<evidence type="ECO:0000256" key="4">
    <source>
        <dbReference type="ARBA" id="ARBA00023316"/>
    </source>
</evidence>
<evidence type="ECO:0000313" key="9">
    <source>
        <dbReference type="EMBL" id="CAR29738.1"/>
    </source>
</evidence>
<dbReference type="EMBL" id="CU928179">
    <property type="protein sequence ID" value="CAR29738.1"/>
    <property type="molecule type" value="Genomic_DNA"/>
</dbReference>
<gene>
    <name evidence="9" type="ordered locus">ZYRO0G15884g</name>
</gene>
<sequence>MRFWLCKGILAILLWCELCLCGSSAPDALDDRLIDETNTTGEVKGVTLGGWLVTEPYITPSLFEDAQTLADNGTSHNNDSAIVDEFTLCKVLGYEDAKKLLEKHFNSWITENDFKQIREDGFNLVRLPIGYWAWKQNHTKGYYIGNVTYKDPYVSDGLQLEKLEQALQWAQKYGLQVWIDLHGAPGSQNGFDNSGQRDLYAKKVGWLKLNHTEQLTKVIWNEMFERYLNKGSNSTVVGIEIINEPLAPKLDQDAMMKSYYVAFDMFKRRQDDSDNTTFVIHDAFLPLGYWDKQFDPDHKEVMGKYLNTTQTFHRNQILVDHHHYEVFTDGQLAESQWQRLRNIQNFAQSIGQELSHHPAVVGEWSAALTDCARWLNGVGVGARYDGGYYNTTKFHTDDKPIGKCISQQSVEDWPKEYKKQVRQFIEAQLSSFSAHTSGYIFWNYKTEGAIEWDYLALKKHGLFPQPLDNYKYFEKNGSMRPSVSKSLSRQATSTSQSNRNAGVSDHINRGHQDNYLWLLLGLLITLCIIF</sequence>
<dbReference type="Gene3D" id="3.20.20.80">
    <property type="entry name" value="Glycosidases"/>
    <property type="match status" value="1"/>
</dbReference>
<evidence type="ECO:0000256" key="2">
    <source>
        <dbReference type="ARBA" id="ARBA00022801"/>
    </source>
</evidence>
<dbReference type="STRING" id="559307.C5E0V4"/>
<evidence type="ECO:0000256" key="7">
    <source>
        <dbReference type="SAM" id="SignalP"/>
    </source>
</evidence>
<dbReference type="PROSITE" id="PS00659">
    <property type="entry name" value="GLYCOSYL_HYDROL_F5"/>
    <property type="match status" value="1"/>
</dbReference>
<dbReference type="PANTHER" id="PTHR31297">
    <property type="entry name" value="GLUCAN ENDO-1,6-BETA-GLUCOSIDASE B"/>
    <property type="match status" value="1"/>
</dbReference>
<keyword evidence="2 5" id="KW-0378">Hydrolase</keyword>
<dbReference type="InterPro" id="IPR018087">
    <property type="entry name" value="Glyco_hydro_5_CS"/>
</dbReference>
<dbReference type="InterPro" id="IPR017853">
    <property type="entry name" value="GH"/>
</dbReference>
<dbReference type="PANTHER" id="PTHR31297:SF9">
    <property type="entry name" value="GLUCAN 1,3-BETA-GLUCOSIDASE 2"/>
    <property type="match status" value="1"/>
</dbReference>
<dbReference type="HOGENOM" id="CLU_004624_0_0_1"/>
<protein>
    <submittedName>
        <fullName evidence="9">ZYRO0G15884p</fullName>
    </submittedName>
</protein>
<dbReference type="InterPro" id="IPR050386">
    <property type="entry name" value="Glycosyl_hydrolase_5"/>
</dbReference>